<dbReference type="PROSITE" id="PS51007">
    <property type="entry name" value="CYTC"/>
    <property type="match status" value="1"/>
</dbReference>
<keyword evidence="4 8" id="KW-0479">Metal-binding</keyword>
<dbReference type="AlphaFoldDB" id="A0A1I5ASA6"/>
<keyword evidence="6 8" id="KW-0408">Iron</keyword>
<dbReference type="SUPFAM" id="SSF46626">
    <property type="entry name" value="Cytochrome c"/>
    <property type="match status" value="1"/>
</dbReference>
<dbReference type="STRING" id="578942.SAMN05216289_1428"/>
<sequence length="120" mass="13230">MFLMKSREWLIPMAILGLGLVFPAGARAGVDIEAAKALARQNNCFKCHGISKEKDGPAYTAVAEKYRGKENAEARLIEHITSGEKAKFPDGHEEAHKIVKTSPPDDMAQIKNLIDWILSL</sequence>
<dbReference type="GO" id="GO:0020037">
    <property type="term" value="F:heme binding"/>
    <property type="evidence" value="ECO:0007669"/>
    <property type="project" value="InterPro"/>
</dbReference>
<dbReference type="Pfam" id="PF00034">
    <property type="entry name" value="Cytochrom_C"/>
    <property type="match status" value="1"/>
</dbReference>
<keyword evidence="2" id="KW-0813">Transport</keyword>
<proteinExistence type="predicted"/>
<evidence type="ECO:0000259" key="9">
    <source>
        <dbReference type="PROSITE" id="PS51007"/>
    </source>
</evidence>
<evidence type="ECO:0000313" key="10">
    <source>
        <dbReference type="EMBL" id="SFN65307.1"/>
    </source>
</evidence>
<evidence type="ECO:0000256" key="1">
    <source>
        <dbReference type="ARBA" id="ARBA00021020"/>
    </source>
</evidence>
<protein>
    <recommendedName>
        <fullName evidence="1">Cytochrome c-551</fullName>
    </recommendedName>
    <alternativeName>
        <fullName evidence="7">Cytochrome c551</fullName>
    </alternativeName>
</protein>
<dbReference type="InterPro" id="IPR009056">
    <property type="entry name" value="Cyt_c-like_dom"/>
</dbReference>
<feature type="domain" description="Cytochrome c" evidence="9">
    <location>
        <begin position="30"/>
        <end position="120"/>
    </location>
</feature>
<keyword evidence="5" id="KW-0249">Electron transport</keyword>
<evidence type="ECO:0000256" key="6">
    <source>
        <dbReference type="ARBA" id="ARBA00023004"/>
    </source>
</evidence>
<dbReference type="InterPro" id="IPR002324">
    <property type="entry name" value="Cyt_c_ID"/>
</dbReference>
<feature type="binding site" description="covalent" evidence="8">
    <location>
        <position position="48"/>
    </location>
    <ligand>
        <name>heme c</name>
        <dbReference type="ChEBI" id="CHEBI:61717"/>
    </ligand>
</feature>
<organism evidence="10 11">
    <name type="scientific">Dokdonella immobilis</name>
    <dbReference type="NCBI Taxonomy" id="578942"/>
    <lineage>
        <taxon>Bacteria</taxon>
        <taxon>Pseudomonadati</taxon>
        <taxon>Pseudomonadota</taxon>
        <taxon>Gammaproteobacteria</taxon>
        <taxon>Lysobacterales</taxon>
        <taxon>Rhodanobacteraceae</taxon>
        <taxon>Dokdonella</taxon>
    </lineage>
</organism>
<comment type="PTM">
    <text evidence="8">Binds 1 heme c group covalently per subunit.</text>
</comment>
<evidence type="ECO:0000256" key="2">
    <source>
        <dbReference type="ARBA" id="ARBA00022448"/>
    </source>
</evidence>
<dbReference type="GO" id="GO:0005506">
    <property type="term" value="F:iron ion binding"/>
    <property type="evidence" value="ECO:0007669"/>
    <property type="project" value="InterPro"/>
</dbReference>
<evidence type="ECO:0000256" key="4">
    <source>
        <dbReference type="ARBA" id="ARBA00022723"/>
    </source>
</evidence>
<accession>A0A1I5ASA6</accession>
<dbReference type="GO" id="GO:0009055">
    <property type="term" value="F:electron transfer activity"/>
    <property type="evidence" value="ECO:0007669"/>
    <property type="project" value="InterPro"/>
</dbReference>
<dbReference type="Proteomes" id="UP000198575">
    <property type="component" value="Unassembled WGS sequence"/>
</dbReference>
<name>A0A1I5ASA6_9GAMM</name>
<dbReference type="PRINTS" id="PR00606">
    <property type="entry name" value="CYTCHROMECID"/>
</dbReference>
<dbReference type="Gene3D" id="1.10.760.10">
    <property type="entry name" value="Cytochrome c-like domain"/>
    <property type="match status" value="1"/>
</dbReference>
<evidence type="ECO:0000256" key="5">
    <source>
        <dbReference type="ARBA" id="ARBA00022982"/>
    </source>
</evidence>
<reference evidence="10 11" key="1">
    <citation type="submission" date="2016-10" db="EMBL/GenBank/DDBJ databases">
        <authorList>
            <person name="de Groot N.N."/>
        </authorList>
    </citation>
    <scope>NUCLEOTIDE SEQUENCE [LARGE SCALE GENOMIC DNA]</scope>
    <source>
        <strain evidence="10 11">CGMCC 1.7659</strain>
    </source>
</reference>
<dbReference type="EMBL" id="FOVF01000042">
    <property type="protein sequence ID" value="SFN65307.1"/>
    <property type="molecule type" value="Genomic_DNA"/>
</dbReference>
<keyword evidence="3 8" id="KW-0349">Heme</keyword>
<dbReference type="InterPro" id="IPR036909">
    <property type="entry name" value="Cyt_c-like_dom_sf"/>
</dbReference>
<evidence type="ECO:0000256" key="7">
    <source>
        <dbReference type="ARBA" id="ARBA00031244"/>
    </source>
</evidence>
<evidence type="ECO:0000313" key="11">
    <source>
        <dbReference type="Proteomes" id="UP000198575"/>
    </source>
</evidence>
<gene>
    <name evidence="10" type="ORF">SAMN05216289_1428</name>
</gene>
<feature type="binding site" description="covalent" evidence="8">
    <location>
        <position position="44"/>
    </location>
    <ligand>
        <name>heme c</name>
        <dbReference type="ChEBI" id="CHEBI:61717"/>
    </ligand>
</feature>
<evidence type="ECO:0000256" key="3">
    <source>
        <dbReference type="ARBA" id="ARBA00022617"/>
    </source>
</evidence>
<keyword evidence="11" id="KW-1185">Reference proteome</keyword>
<evidence type="ECO:0000256" key="8">
    <source>
        <dbReference type="PIRSR" id="PIRSR602324-1"/>
    </source>
</evidence>